<keyword evidence="4 7" id="KW-0472">Membrane</keyword>
<accession>X1UPC6</accession>
<dbReference type="AlphaFoldDB" id="X1UPC6"/>
<proteinExistence type="predicted"/>
<evidence type="ECO:0008006" key="9">
    <source>
        <dbReference type="Google" id="ProtNLM"/>
    </source>
</evidence>
<feature type="non-terminal residue" evidence="8">
    <location>
        <position position="198"/>
    </location>
</feature>
<dbReference type="InterPro" id="IPR003770">
    <property type="entry name" value="MLTG-like"/>
</dbReference>
<dbReference type="Gene3D" id="3.30.1490.480">
    <property type="entry name" value="Endolytic murein transglycosylase"/>
    <property type="match status" value="2"/>
</dbReference>
<evidence type="ECO:0000256" key="5">
    <source>
        <dbReference type="ARBA" id="ARBA00023239"/>
    </source>
</evidence>
<evidence type="ECO:0000256" key="2">
    <source>
        <dbReference type="ARBA" id="ARBA00022692"/>
    </source>
</evidence>
<evidence type="ECO:0000256" key="6">
    <source>
        <dbReference type="ARBA" id="ARBA00023316"/>
    </source>
</evidence>
<name>X1UPC6_9ZZZZ</name>
<keyword evidence="5" id="KW-0456">Lyase</keyword>
<dbReference type="Pfam" id="PF02618">
    <property type="entry name" value="YceG"/>
    <property type="match status" value="1"/>
</dbReference>
<dbReference type="EMBL" id="BARW01018035">
    <property type="protein sequence ID" value="GAI94204.1"/>
    <property type="molecule type" value="Genomic_DNA"/>
</dbReference>
<evidence type="ECO:0000256" key="7">
    <source>
        <dbReference type="SAM" id="Phobius"/>
    </source>
</evidence>
<protein>
    <recommendedName>
        <fullName evidence="9">Endolytic transglycosylase MltG</fullName>
    </recommendedName>
</protein>
<evidence type="ECO:0000256" key="1">
    <source>
        <dbReference type="ARBA" id="ARBA00022475"/>
    </source>
</evidence>
<dbReference type="PANTHER" id="PTHR30518:SF2">
    <property type="entry name" value="ENDOLYTIC MUREIN TRANSGLYCOSYLASE"/>
    <property type="match status" value="1"/>
</dbReference>
<keyword evidence="2 7" id="KW-0812">Transmembrane</keyword>
<evidence type="ECO:0000256" key="3">
    <source>
        <dbReference type="ARBA" id="ARBA00022989"/>
    </source>
</evidence>
<gene>
    <name evidence="8" type="ORF">S12H4_30970</name>
</gene>
<evidence type="ECO:0000313" key="8">
    <source>
        <dbReference type="EMBL" id="GAI94204.1"/>
    </source>
</evidence>
<sequence length="198" mass="22636">MNGEQQIISNRKQTKRKVLIILVLCFLFLVLSVTAGLFYIQRQLRLPASFSGIEKIFMVKSGEGVKQIACHLENDGLIRNSFYFEFYVWKEKLSQKLQAGEYLLQPDMTIKEIVDAFAQGRVVSNEIQITIPEGFSVRQIEERLVEAGLVKEGALAISPSASEYWAIYEFLKDLEEGTSLEGFLFPDTYKFYKDATPK</sequence>
<comment type="caution">
    <text evidence="8">The sequence shown here is derived from an EMBL/GenBank/DDBJ whole genome shotgun (WGS) entry which is preliminary data.</text>
</comment>
<organism evidence="8">
    <name type="scientific">marine sediment metagenome</name>
    <dbReference type="NCBI Taxonomy" id="412755"/>
    <lineage>
        <taxon>unclassified sequences</taxon>
        <taxon>metagenomes</taxon>
        <taxon>ecological metagenomes</taxon>
    </lineage>
</organism>
<keyword evidence="6" id="KW-0961">Cell wall biogenesis/degradation</keyword>
<dbReference type="PANTHER" id="PTHR30518">
    <property type="entry name" value="ENDOLYTIC MUREIN TRANSGLYCOSYLASE"/>
    <property type="match status" value="1"/>
</dbReference>
<dbReference type="GO" id="GO:0071555">
    <property type="term" value="P:cell wall organization"/>
    <property type="evidence" value="ECO:0007669"/>
    <property type="project" value="UniProtKB-KW"/>
</dbReference>
<reference evidence="8" key="1">
    <citation type="journal article" date="2014" name="Front. Microbiol.">
        <title>High frequency of phylogenetically diverse reductive dehalogenase-homologous genes in deep subseafloor sedimentary metagenomes.</title>
        <authorList>
            <person name="Kawai M."/>
            <person name="Futagami T."/>
            <person name="Toyoda A."/>
            <person name="Takaki Y."/>
            <person name="Nishi S."/>
            <person name="Hori S."/>
            <person name="Arai W."/>
            <person name="Tsubouchi T."/>
            <person name="Morono Y."/>
            <person name="Uchiyama I."/>
            <person name="Ito T."/>
            <person name="Fujiyama A."/>
            <person name="Inagaki F."/>
            <person name="Takami H."/>
        </authorList>
    </citation>
    <scope>NUCLEOTIDE SEQUENCE</scope>
    <source>
        <strain evidence="8">Expedition CK06-06</strain>
    </source>
</reference>
<feature type="transmembrane region" description="Helical" evidence="7">
    <location>
        <begin position="18"/>
        <end position="40"/>
    </location>
</feature>
<dbReference type="GO" id="GO:0016829">
    <property type="term" value="F:lyase activity"/>
    <property type="evidence" value="ECO:0007669"/>
    <property type="project" value="UniProtKB-KW"/>
</dbReference>
<evidence type="ECO:0000256" key="4">
    <source>
        <dbReference type="ARBA" id="ARBA00023136"/>
    </source>
</evidence>
<keyword evidence="1" id="KW-1003">Cell membrane</keyword>
<keyword evidence="3 7" id="KW-1133">Transmembrane helix</keyword>